<comment type="pathway">
    <text evidence="1">Amino-acid biosynthesis; L-cysteine biosynthesis; L-cysteine from L-serine: step 1/2.</text>
</comment>
<reference evidence="12" key="1">
    <citation type="journal article" date="2014" name="Int. J. Syst. Evol. Microbiol.">
        <title>Complete genome sequence of Corynebacterium casei LMG S-19264T (=DSM 44701T), isolated from a smear-ripened cheese.</title>
        <authorList>
            <consortium name="US DOE Joint Genome Institute (JGI-PGF)"/>
            <person name="Walter F."/>
            <person name="Albersmeier A."/>
            <person name="Kalinowski J."/>
            <person name="Ruckert C."/>
        </authorList>
    </citation>
    <scope>NUCLEOTIDE SEQUENCE</scope>
    <source>
        <strain evidence="12">NBRC 110023</strain>
    </source>
</reference>
<evidence type="ECO:0000256" key="2">
    <source>
        <dbReference type="ARBA" id="ARBA00007274"/>
    </source>
</evidence>
<dbReference type="InterPro" id="IPR010493">
    <property type="entry name" value="Ser_AcTrfase_N"/>
</dbReference>
<dbReference type="PANTHER" id="PTHR42811">
    <property type="entry name" value="SERINE ACETYLTRANSFERASE"/>
    <property type="match status" value="1"/>
</dbReference>
<dbReference type="Gene3D" id="2.160.10.10">
    <property type="entry name" value="Hexapeptide repeat proteins"/>
    <property type="match status" value="1"/>
</dbReference>
<evidence type="ECO:0000256" key="3">
    <source>
        <dbReference type="ARBA" id="ARBA00013266"/>
    </source>
</evidence>
<reference evidence="12" key="2">
    <citation type="submission" date="2023-01" db="EMBL/GenBank/DDBJ databases">
        <title>Draft genome sequence of Agaribacter marinus strain NBRC 110023.</title>
        <authorList>
            <person name="Sun Q."/>
            <person name="Mori K."/>
        </authorList>
    </citation>
    <scope>NUCLEOTIDE SEQUENCE</scope>
    <source>
        <strain evidence="12">NBRC 110023</strain>
    </source>
</reference>
<dbReference type="NCBIfam" id="TIGR01172">
    <property type="entry name" value="cysE"/>
    <property type="match status" value="1"/>
</dbReference>
<dbReference type="Gene3D" id="1.10.3130.10">
    <property type="entry name" value="serine acetyltransferase, domain 1"/>
    <property type="match status" value="1"/>
</dbReference>
<dbReference type="InterPro" id="IPR001451">
    <property type="entry name" value="Hexapep"/>
</dbReference>
<dbReference type="InterPro" id="IPR011004">
    <property type="entry name" value="Trimer_LpxA-like_sf"/>
</dbReference>
<keyword evidence="8" id="KW-0198">Cysteine biosynthesis</keyword>
<dbReference type="InterPro" id="IPR053376">
    <property type="entry name" value="Serine_acetyltransferase"/>
</dbReference>
<evidence type="ECO:0000256" key="1">
    <source>
        <dbReference type="ARBA" id="ARBA00004876"/>
    </source>
</evidence>
<evidence type="ECO:0000256" key="9">
    <source>
        <dbReference type="ARBA" id="ARBA00023315"/>
    </source>
</evidence>
<dbReference type="NCBIfam" id="NF041874">
    <property type="entry name" value="EPS_EpsC"/>
    <property type="match status" value="1"/>
</dbReference>
<dbReference type="InterPro" id="IPR005881">
    <property type="entry name" value="Ser_O-AcTrfase"/>
</dbReference>
<protein>
    <recommendedName>
        <fullName evidence="4">Serine acetyltransferase</fullName>
        <ecNumber evidence="3">2.3.1.30</ecNumber>
    </recommendedName>
</protein>
<dbReference type="InterPro" id="IPR045304">
    <property type="entry name" value="LbH_SAT"/>
</dbReference>
<dbReference type="InterPro" id="IPR018357">
    <property type="entry name" value="Hexapep_transf_CS"/>
</dbReference>
<dbReference type="SMART" id="SM00971">
    <property type="entry name" value="SATase_N"/>
    <property type="match status" value="1"/>
</dbReference>
<dbReference type="EC" id="2.3.1.30" evidence="3"/>
<evidence type="ECO:0000259" key="11">
    <source>
        <dbReference type="SMART" id="SM00971"/>
    </source>
</evidence>
<dbReference type="Pfam" id="PF06426">
    <property type="entry name" value="SATase_N"/>
    <property type="match status" value="1"/>
</dbReference>
<dbReference type="PROSITE" id="PS00101">
    <property type="entry name" value="HEXAPEP_TRANSFERASES"/>
    <property type="match status" value="1"/>
</dbReference>
<evidence type="ECO:0000313" key="13">
    <source>
        <dbReference type="Proteomes" id="UP001156601"/>
    </source>
</evidence>
<evidence type="ECO:0000256" key="8">
    <source>
        <dbReference type="ARBA" id="ARBA00023192"/>
    </source>
</evidence>
<sequence length="289" mass="31358">MYNLNRLSENYDVVSILMTIQIERPQALSSEDFWRALKLEAKDVSEREPLLASYIHSCVAGHHNFETSLSFILSNKVSDDVMPAMSVGEIFNEAYLLNPAMVEAAIYDIQAVVARDPAVSAFLPVLTHFKGYQSLQVHRLAHYLWKNNRKELALFMQSRNSEVFSVDIHPGAVIGQGVMLDHATGIVIGETAVIEDNVSILQNVTLGGTGNEQGDRHPKVREGVMIGSGAKILGNIEIGKGSKVGAGSVVLNNVACGVTVVGVPAKVVGKPDCTMPCDSMEQNVLRDKA</sequence>
<evidence type="ECO:0000256" key="10">
    <source>
        <dbReference type="ARBA" id="ARBA00049486"/>
    </source>
</evidence>
<name>A0AA37WI00_9ALTE</name>
<dbReference type="SUPFAM" id="SSF51161">
    <property type="entry name" value="Trimeric LpxA-like enzymes"/>
    <property type="match status" value="1"/>
</dbReference>
<evidence type="ECO:0000256" key="4">
    <source>
        <dbReference type="ARBA" id="ARBA00018522"/>
    </source>
</evidence>
<evidence type="ECO:0000256" key="7">
    <source>
        <dbReference type="ARBA" id="ARBA00022737"/>
    </source>
</evidence>
<evidence type="ECO:0000256" key="5">
    <source>
        <dbReference type="ARBA" id="ARBA00022605"/>
    </source>
</evidence>
<keyword evidence="5" id="KW-0028">Amino-acid biosynthesis</keyword>
<proteinExistence type="inferred from homology"/>
<comment type="catalytic activity">
    <reaction evidence="10">
        <text>L-serine + acetyl-CoA = O-acetyl-L-serine + CoA</text>
        <dbReference type="Rhea" id="RHEA:24560"/>
        <dbReference type="ChEBI" id="CHEBI:33384"/>
        <dbReference type="ChEBI" id="CHEBI:57287"/>
        <dbReference type="ChEBI" id="CHEBI:57288"/>
        <dbReference type="ChEBI" id="CHEBI:58340"/>
        <dbReference type="EC" id="2.3.1.30"/>
    </reaction>
</comment>
<keyword evidence="6" id="KW-0808">Transferase</keyword>
<dbReference type="GO" id="GO:0009001">
    <property type="term" value="F:serine O-acetyltransferase activity"/>
    <property type="evidence" value="ECO:0007669"/>
    <property type="project" value="UniProtKB-EC"/>
</dbReference>
<dbReference type="EMBL" id="BSOT01000002">
    <property type="protein sequence ID" value="GLR69214.1"/>
    <property type="molecule type" value="Genomic_DNA"/>
</dbReference>
<organism evidence="12 13">
    <name type="scientific">Agaribacter marinus</name>
    <dbReference type="NCBI Taxonomy" id="1431249"/>
    <lineage>
        <taxon>Bacteria</taxon>
        <taxon>Pseudomonadati</taxon>
        <taxon>Pseudomonadota</taxon>
        <taxon>Gammaproteobacteria</taxon>
        <taxon>Alteromonadales</taxon>
        <taxon>Alteromonadaceae</taxon>
        <taxon>Agaribacter</taxon>
    </lineage>
</organism>
<dbReference type="Pfam" id="PF00132">
    <property type="entry name" value="Hexapep"/>
    <property type="match status" value="1"/>
</dbReference>
<dbReference type="AlphaFoldDB" id="A0AA37WI00"/>
<keyword evidence="13" id="KW-1185">Reference proteome</keyword>
<evidence type="ECO:0000256" key="6">
    <source>
        <dbReference type="ARBA" id="ARBA00022679"/>
    </source>
</evidence>
<dbReference type="GO" id="GO:0006535">
    <property type="term" value="P:cysteine biosynthetic process from serine"/>
    <property type="evidence" value="ECO:0007669"/>
    <property type="project" value="InterPro"/>
</dbReference>
<dbReference type="FunFam" id="2.160.10.10:FF:000002">
    <property type="entry name" value="Serine acetyltransferase"/>
    <property type="match status" value="1"/>
</dbReference>
<gene>
    <name evidence="12" type="ORF">GCM10007852_01220</name>
</gene>
<dbReference type="CDD" id="cd03354">
    <property type="entry name" value="LbH_SAT"/>
    <property type="match status" value="1"/>
</dbReference>
<dbReference type="GO" id="GO:0005737">
    <property type="term" value="C:cytoplasm"/>
    <property type="evidence" value="ECO:0007669"/>
    <property type="project" value="InterPro"/>
</dbReference>
<comment type="similarity">
    <text evidence="2">Belongs to the transferase hexapeptide repeat family.</text>
</comment>
<dbReference type="InterPro" id="IPR042122">
    <property type="entry name" value="Ser_AcTrfase_N_sf"/>
</dbReference>
<accession>A0AA37WI00</accession>
<feature type="domain" description="Serine acetyltransferase N-terminal" evidence="11">
    <location>
        <begin position="33"/>
        <end position="137"/>
    </location>
</feature>
<evidence type="ECO:0000313" key="12">
    <source>
        <dbReference type="EMBL" id="GLR69214.1"/>
    </source>
</evidence>
<keyword evidence="7" id="KW-0677">Repeat</keyword>
<comment type="caution">
    <text evidence="12">The sequence shown here is derived from an EMBL/GenBank/DDBJ whole genome shotgun (WGS) entry which is preliminary data.</text>
</comment>
<dbReference type="Proteomes" id="UP001156601">
    <property type="component" value="Unassembled WGS sequence"/>
</dbReference>
<keyword evidence="9" id="KW-0012">Acyltransferase</keyword>